<evidence type="ECO:0000313" key="2">
    <source>
        <dbReference type="EMBL" id="KFI97768.1"/>
    </source>
</evidence>
<gene>
    <name evidence="2" type="ORF">BSTER_1538</name>
</gene>
<dbReference type="AlphaFoldDB" id="A0A087DQG8"/>
<evidence type="ECO:0000313" key="3">
    <source>
        <dbReference type="Proteomes" id="UP000029091"/>
    </source>
</evidence>
<keyword evidence="1" id="KW-0472">Membrane</keyword>
<protein>
    <submittedName>
        <fullName evidence="2">Uncharacterized protein</fullName>
    </submittedName>
</protein>
<feature type="non-terminal residue" evidence="2">
    <location>
        <position position="47"/>
    </location>
</feature>
<feature type="transmembrane region" description="Helical" evidence="1">
    <location>
        <begin position="6"/>
        <end position="24"/>
    </location>
</feature>
<proteinExistence type="predicted"/>
<accession>A0A087DQG8</accession>
<evidence type="ECO:0000256" key="1">
    <source>
        <dbReference type="SAM" id="Phobius"/>
    </source>
</evidence>
<keyword evidence="1" id="KW-0812">Transmembrane</keyword>
<sequence>MLHSFAVTYLILAQMSINALLPSGKLPTTRVRRRISRFQPFDHVVVR</sequence>
<keyword evidence="1" id="KW-1133">Transmembrane helix</keyword>
<dbReference type="Proteomes" id="UP000029091">
    <property type="component" value="Unassembled WGS sequence"/>
</dbReference>
<organism evidence="2 3">
    <name type="scientific">Bifidobacterium adolescentis JCM 15918</name>
    <dbReference type="NCBI Taxonomy" id="1437612"/>
    <lineage>
        <taxon>Bacteria</taxon>
        <taxon>Bacillati</taxon>
        <taxon>Actinomycetota</taxon>
        <taxon>Actinomycetes</taxon>
        <taxon>Bifidobacteriales</taxon>
        <taxon>Bifidobacteriaceae</taxon>
        <taxon>Bifidobacterium</taxon>
    </lineage>
</organism>
<reference evidence="2 3" key="1">
    <citation type="submission" date="2014-03" db="EMBL/GenBank/DDBJ databases">
        <title>Genomics of Bifidobacteria.</title>
        <authorList>
            <person name="Ventura M."/>
            <person name="Milani C."/>
            <person name="Lugli G.A."/>
        </authorList>
    </citation>
    <scope>NUCLEOTIDE SEQUENCE [LARGE SCALE GENOMIC DNA]</scope>
    <source>
        <strain evidence="3">JCM 15918</strain>
    </source>
</reference>
<name>A0A087DQG8_BIFAD</name>
<dbReference type="EMBL" id="JGZQ01000005">
    <property type="protein sequence ID" value="KFI97768.1"/>
    <property type="molecule type" value="Genomic_DNA"/>
</dbReference>
<comment type="caution">
    <text evidence="2">The sequence shown here is derived from an EMBL/GenBank/DDBJ whole genome shotgun (WGS) entry which is preliminary data.</text>
</comment>